<dbReference type="PANTHER" id="PTHR11017:SF225">
    <property type="entry name" value="ADP-RIBOSYL CYCLASE_CYCLIC ADP-RIBOSE HYDROLASE-RELATED"/>
    <property type="match status" value="1"/>
</dbReference>
<reference evidence="4 5" key="1">
    <citation type="journal article" date="2020" name="BMC Genomics">
        <title>Intraspecific diversification of the crop wild relative Brassica cretica Lam. using demographic model selection.</title>
        <authorList>
            <person name="Kioukis A."/>
            <person name="Michalopoulou V.A."/>
            <person name="Briers L."/>
            <person name="Pirintsos S."/>
            <person name="Studholme D.J."/>
            <person name="Pavlidis P."/>
            <person name="Sarris P.F."/>
        </authorList>
    </citation>
    <scope>NUCLEOTIDE SEQUENCE [LARGE SCALE GENOMIC DNA]</scope>
    <source>
        <strain evidence="5">cv. PFS-1207/04</strain>
    </source>
</reference>
<gene>
    <name evidence="4" type="ORF">DY000_02012325</name>
</gene>
<protein>
    <recommendedName>
        <fullName evidence="3">Disease resistance protein Roq1-like winged-helix domain-containing protein</fullName>
    </recommendedName>
</protein>
<keyword evidence="5" id="KW-1185">Reference proteome</keyword>
<evidence type="ECO:0000313" key="4">
    <source>
        <dbReference type="EMBL" id="KAF3567325.1"/>
    </source>
</evidence>
<sequence length="636" mass="72526">MATEDLEILQQHGINNIYHVGFPLDEEAIEILCVYAFRQRSPLYGFKVFCGRIIELCGNLPLALRVVGSYLRGKMEDEWEDVMNRLETVVDREIKDVLRVGYESDIVKAMFADGKLVVKRGLKILLNRSLIDTYGERIEMHKLLQQMARQAIRKQEPWKHQILMDTFEICDVLENETGTSVVSGISFDVSGISELIVSKRAFKRMSNLRFLAIYKSIDDGNDGMHLPVEMEFPRCLRLLQWTSYPNKCLPSTFHPENLVNLCMRYSKLEYLWQGIQPLTNLKKMDLTLSCHLKELPDLSNARNLEKLDLSVCESLVEIPSSFTHLQNLKDLRMGNCINLQVIPPQLNLHPLKTLTCKEIEDVSALRLFPRLACLSIKKSGEKGLPHLPRTLWYQDLSYTDIEKLPGSLKSLTAEDCESLETVFCPLNHSSDATLVFTNCFKLDQQAQKEVIQCSSLCRWVILPGREVPAEFGYVARGNSFTIIFPDGDNSLSALSRLNLCVVVSPNHQTSEYNNGFESLCCRIGNRDLDPVEEVFRPGIFSKCRGEHIFIFNSRLPFISSCKESREIVFEFSCSYNSFDIIECGVHIWTEDELDSISLTNGRCRSNFFGMTTPNGVICDSKEHRLLELALPLLCSI</sequence>
<dbReference type="InterPro" id="IPR044974">
    <property type="entry name" value="Disease_R_plants"/>
</dbReference>
<dbReference type="Gene3D" id="1.10.8.430">
    <property type="entry name" value="Helical domain of apoptotic protease-activating factors"/>
    <property type="match status" value="1"/>
</dbReference>
<accession>A0ABQ7D6J4</accession>
<evidence type="ECO:0000256" key="2">
    <source>
        <dbReference type="ARBA" id="ARBA00022737"/>
    </source>
</evidence>
<dbReference type="Pfam" id="PF07725">
    <property type="entry name" value="LRR_3"/>
    <property type="match status" value="1"/>
</dbReference>
<dbReference type="SUPFAM" id="SSF52058">
    <property type="entry name" value="L domain-like"/>
    <property type="match status" value="1"/>
</dbReference>
<organism evidence="4 5">
    <name type="scientific">Brassica cretica</name>
    <name type="common">Mustard</name>
    <dbReference type="NCBI Taxonomy" id="69181"/>
    <lineage>
        <taxon>Eukaryota</taxon>
        <taxon>Viridiplantae</taxon>
        <taxon>Streptophyta</taxon>
        <taxon>Embryophyta</taxon>
        <taxon>Tracheophyta</taxon>
        <taxon>Spermatophyta</taxon>
        <taxon>Magnoliopsida</taxon>
        <taxon>eudicotyledons</taxon>
        <taxon>Gunneridae</taxon>
        <taxon>Pentapetalae</taxon>
        <taxon>rosids</taxon>
        <taxon>malvids</taxon>
        <taxon>Brassicales</taxon>
        <taxon>Brassicaceae</taxon>
        <taxon>Brassiceae</taxon>
        <taxon>Brassica</taxon>
    </lineage>
</organism>
<dbReference type="Pfam" id="PF23282">
    <property type="entry name" value="WHD_ROQ1"/>
    <property type="match status" value="1"/>
</dbReference>
<dbReference type="InterPro" id="IPR027417">
    <property type="entry name" value="P-loop_NTPase"/>
</dbReference>
<feature type="domain" description="Disease resistance protein Roq1-like winged-helix" evidence="3">
    <location>
        <begin position="108"/>
        <end position="155"/>
    </location>
</feature>
<dbReference type="InterPro" id="IPR058192">
    <property type="entry name" value="WHD_ROQ1-like"/>
</dbReference>
<keyword evidence="1" id="KW-0433">Leucine-rich repeat</keyword>
<evidence type="ECO:0000259" key="3">
    <source>
        <dbReference type="Pfam" id="PF23282"/>
    </source>
</evidence>
<dbReference type="InterPro" id="IPR011713">
    <property type="entry name" value="Leu-rich_rpt_3"/>
</dbReference>
<dbReference type="PRINTS" id="PR00364">
    <property type="entry name" value="DISEASERSIST"/>
</dbReference>
<evidence type="ECO:0000313" key="5">
    <source>
        <dbReference type="Proteomes" id="UP000266723"/>
    </source>
</evidence>
<dbReference type="InterPro" id="IPR032675">
    <property type="entry name" value="LRR_dom_sf"/>
</dbReference>
<name>A0ABQ7D6J4_BRACR</name>
<keyword evidence="2" id="KW-0677">Repeat</keyword>
<dbReference type="InterPro" id="IPR042197">
    <property type="entry name" value="Apaf_helical"/>
</dbReference>
<dbReference type="EMBL" id="QGKV02000759">
    <property type="protein sequence ID" value="KAF3567325.1"/>
    <property type="molecule type" value="Genomic_DNA"/>
</dbReference>
<dbReference type="Proteomes" id="UP000266723">
    <property type="component" value="Unassembled WGS sequence"/>
</dbReference>
<dbReference type="SUPFAM" id="SSF52540">
    <property type="entry name" value="P-loop containing nucleoside triphosphate hydrolases"/>
    <property type="match status" value="1"/>
</dbReference>
<dbReference type="PANTHER" id="PTHR11017">
    <property type="entry name" value="LEUCINE-RICH REPEAT-CONTAINING PROTEIN"/>
    <property type="match status" value="1"/>
</dbReference>
<proteinExistence type="predicted"/>
<comment type="caution">
    <text evidence="4">The sequence shown here is derived from an EMBL/GenBank/DDBJ whole genome shotgun (WGS) entry which is preliminary data.</text>
</comment>
<dbReference type="Gene3D" id="3.80.10.10">
    <property type="entry name" value="Ribonuclease Inhibitor"/>
    <property type="match status" value="1"/>
</dbReference>
<evidence type="ECO:0000256" key="1">
    <source>
        <dbReference type="ARBA" id="ARBA00022614"/>
    </source>
</evidence>